<keyword evidence="1" id="KW-0812">Transmembrane</keyword>
<feature type="transmembrane region" description="Helical" evidence="1">
    <location>
        <begin position="147"/>
        <end position="166"/>
    </location>
</feature>
<dbReference type="AlphaFoldDB" id="A0AAE9Z5J4"/>
<sequence length="310" mass="34081">MQPSFLYAHARHKVTMLQTLIMLGLSLTTAGGANHLLLISLLALRTNARIINRRRSGHSVHLTNMLFFILTLMSIKHLAVWQGLPAPVLYLDAVILCACTYALLGQQQSDSDFNADAAIIAVGASACLFLFQHFLLTGPLSGQELAAADALLALTTSVLLILILYFDYLKLLMPQKTLCGSAGYLAEQSKWLLVLYALFKVAAEAFDIHSVYQQVFGFAAILLLLFVLLTVLPLRARLWPKGHNLRGLLLALPLCLLPVLLDCCFSGQHRHAASITALFYQLCPLLLLCLSYAYALLTFCRPQDLQTKGA</sequence>
<feature type="transmembrane region" description="Helical" evidence="1">
    <location>
        <begin position="117"/>
        <end position="135"/>
    </location>
</feature>
<dbReference type="EMBL" id="CP059733">
    <property type="protein sequence ID" value="WDE06454.1"/>
    <property type="molecule type" value="Genomic_DNA"/>
</dbReference>
<dbReference type="RefSeq" id="WP_044839425.1">
    <property type="nucleotide sequence ID" value="NZ_CP059733.1"/>
</dbReference>
<gene>
    <name evidence="2" type="ORF">SG34_005910</name>
</gene>
<feature type="transmembrane region" description="Helical" evidence="1">
    <location>
        <begin position="65"/>
        <end position="82"/>
    </location>
</feature>
<protein>
    <submittedName>
        <fullName evidence="2">Uncharacterized protein</fullName>
    </submittedName>
</protein>
<organism evidence="2 3">
    <name type="scientific">Thalassomonas viridans</name>
    <dbReference type="NCBI Taxonomy" id="137584"/>
    <lineage>
        <taxon>Bacteria</taxon>
        <taxon>Pseudomonadati</taxon>
        <taxon>Pseudomonadota</taxon>
        <taxon>Gammaproteobacteria</taxon>
        <taxon>Alteromonadales</taxon>
        <taxon>Colwelliaceae</taxon>
        <taxon>Thalassomonas</taxon>
    </lineage>
</organism>
<evidence type="ECO:0000256" key="1">
    <source>
        <dbReference type="SAM" id="Phobius"/>
    </source>
</evidence>
<keyword evidence="1" id="KW-1133">Transmembrane helix</keyword>
<feature type="transmembrane region" description="Helical" evidence="1">
    <location>
        <begin position="244"/>
        <end position="261"/>
    </location>
</feature>
<dbReference type="Proteomes" id="UP000032352">
    <property type="component" value="Chromosome"/>
</dbReference>
<evidence type="ECO:0000313" key="2">
    <source>
        <dbReference type="EMBL" id="WDE06454.1"/>
    </source>
</evidence>
<keyword evidence="1" id="KW-0472">Membrane</keyword>
<feature type="transmembrane region" description="Helical" evidence="1">
    <location>
        <begin position="88"/>
        <end position="105"/>
    </location>
</feature>
<accession>A0AAE9Z5J4</accession>
<feature type="transmembrane region" description="Helical" evidence="1">
    <location>
        <begin position="20"/>
        <end position="44"/>
    </location>
</feature>
<evidence type="ECO:0000313" key="3">
    <source>
        <dbReference type="Proteomes" id="UP000032352"/>
    </source>
</evidence>
<reference evidence="2 3" key="2">
    <citation type="journal article" date="2022" name="Mar. Drugs">
        <title>Bioassay-Guided Fractionation Leads to the Detection of Cholic Acid Generated by the Rare Thalassomonas sp.</title>
        <authorList>
            <person name="Pheiffer F."/>
            <person name="Schneider Y.K."/>
            <person name="Hansen E.H."/>
            <person name="Andersen J.H."/>
            <person name="Isaksson J."/>
            <person name="Busche T."/>
            <person name="R C."/>
            <person name="Kalinowski J."/>
            <person name="Zyl L.V."/>
            <person name="Trindade M."/>
        </authorList>
    </citation>
    <scope>NUCLEOTIDE SEQUENCE [LARGE SCALE GENOMIC DNA]</scope>
    <source>
        <strain evidence="2 3">XOM25</strain>
    </source>
</reference>
<reference evidence="2 3" key="1">
    <citation type="journal article" date="2015" name="Genome Announc.">
        <title>Draft Genome Sequences of Marine Isolates of Thalassomonas viridans and Thalassomonas actiniarum.</title>
        <authorList>
            <person name="Olonade I."/>
            <person name="van Zyl L.J."/>
            <person name="Trindade M."/>
        </authorList>
    </citation>
    <scope>NUCLEOTIDE SEQUENCE [LARGE SCALE GENOMIC DNA]</scope>
    <source>
        <strain evidence="2 3">XOM25</strain>
    </source>
</reference>
<keyword evidence="3" id="KW-1185">Reference proteome</keyword>
<proteinExistence type="predicted"/>
<feature type="transmembrane region" description="Helical" evidence="1">
    <location>
        <begin position="211"/>
        <end position="232"/>
    </location>
</feature>
<name>A0AAE9Z5J4_9GAMM</name>
<feature type="transmembrane region" description="Helical" evidence="1">
    <location>
        <begin position="273"/>
        <end position="297"/>
    </location>
</feature>
<dbReference type="KEGG" id="tvd:SG34_005910"/>